<dbReference type="AlphaFoldDB" id="A0A4R5NA35"/>
<dbReference type="GO" id="GO:0009234">
    <property type="term" value="P:menaquinone biosynthetic process"/>
    <property type="evidence" value="ECO:0007669"/>
    <property type="project" value="UniProtKB-UniPathway"/>
</dbReference>
<evidence type="ECO:0000256" key="6">
    <source>
        <dbReference type="ARBA" id="ARBA00022989"/>
    </source>
</evidence>
<organism evidence="9 10">
    <name type="scientific">Leuconostoc fallax</name>
    <dbReference type="NCBI Taxonomy" id="1251"/>
    <lineage>
        <taxon>Bacteria</taxon>
        <taxon>Bacillati</taxon>
        <taxon>Bacillota</taxon>
        <taxon>Bacilli</taxon>
        <taxon>Lactobacillales</taxon>
        <taxon>Lactobacillaceae</taxon>
        <taxon>Leuconostoc</taxon>
    </lineage>
</organism>
<dbReference type="InterPro" id="IPR044878">
    <property type="entry name" value="UbiA_sf"/>
</dbReference>
<dbReference type="Pfam" id="PF01040">
    <property type="entry name" value="UbiA"/>
    <property type="match status" value="1"/>
</dbReference>
<protein>
    <recommendedName>
        <fullName evidence="11">1,4-dihydroxy-2-naphthoate octaprenyltransferase</fullName>
    </recommendedName>
</protein>
<comment type="subcellular location">
    <subcellularLocation>
        <location evidence="1">Membrane</location>
        <topology evidence="1">Multi-pass membrane protein</topology>
    </subcellularLocation>
</comment>
<gene>
    <name evidence="9" type="ORF">C5L23_001242</name>
</gene>
<accession>A0A4R5NA35</accession>
<dbReference type="CDD" id="cd13962">
    <property type="entry name" value="PT_UbiA_UBIAD1"/>
    <property type="match status" value="1"/>
</dbReference>
<proteinExistence type="predicted"/>
<dbReference type="GO" id="GO:0004659">
    <property type="term" value="F:prenyltransferase activity"/>
    <property type="evidence" value="ECO:0007669"/>
    <property type="project" value="InterPro"/>
</dbReference>
<dbReference type="UniPathway" id="UPA00079"/>
<feature type="transmembrane region" description="Helical" evidence="8">
    <location>
        <begin position="139"/>
        <end position="158"/>
    </location>
</feature>
<evidence type="ECO:0000256" key="1">
    <source>
        <dbReference type="ARBA" id="ARBA00004141"/>
    </source>
</evidence>
<feature type="transmembrane region" description="Helical" evidence="8">
    <location>
        <begin position="218"/>
        <end position="236"/>
    </location>
</feature>
<comment type="caution">
    <text evidence="9">The sequence shown here is derived from an EMBL/GenBank/DDBJ whole genome shotgun (WGS) entry which is preliminary data.</text>
</comment>
<dbReference type="InterPro" id="IPR026046">
    <property type="entry name" value="UBIAD1"/>
</dbReference>
<dbReference type="RefSeq" id="WP_133264250.1">
    <property type="nucleotide sequence ID" value="NZ_JAGYGP010000004.1"/>
</dbReference>
<feature type="transmembrane region" description="Helical" evidence="8">
    <location>
        <begin position="111"/>
        <end position="127"/>
    </location>
</feature>
<evidence type="ECO:0000256" key="5">
    <source>
        <dbReference type="ARBA" id="ARBA00022692"/>
    </source>
</evidence>
<dbReference type="Proteomes" id="UP000295681">
    <property type="component" value="Unassembled WGS sequence"/>
</dbReference>
<evidence type="ECO:0000256" key="7">
    <source>
        <dbReference type="ARBA" id="ARBA00023136"/>
    </source>
</evidence>
<evidence type="ECO:0000313" key="10">
    <source>
        <dbReference type="Proteomes" id="UP000295681"/>
    </source>
</evidence>
<keyword evidence="4" id="KW-0808">Transferase</keyword>
<evidence type="ECO:0000256" key="8">
    <source>
        <dbReference type="SAM" id="Phobius"/>
    </source>
</evidence>
<dbReference type="Gene3D" id="1.10.357.140">
    <property type="entry name" value="UbiA prenyltransferase"/>
    <property type="match status" value="1"/>
</dbReference>
<name>A0A4R5NA35_9LACO</name>
<dbReference type="GO" id="GO:0016020">
    <property type="term" value="C:membrane"/>
    <property type="evidence" value="ECO:0007669"/>
    <property type="project" value="UniProtKB-SubCell"/>
</dbReference>
<dbReference type="InterPro" id="IPR000537">
    <property type="entry name" value="UbiA_prenyltransferase"/>
</dbReference>
<keyword evidence="7 8" id="KW-0472">Membrane</keyword>
<evidence type="ECO:0000313" key="9">
    <source>
        <dbReference type="EMBL" id="TDG69111.1"/>
    </source>
</evidence>
<dbReference type="PANTHER" id="PTHR13929">
    <property type="entry name" value="1,4-DIHYDROXY-2-NAPHTHOATE OCTAPRENYLTRANSFERASE"/>
    <property type="match status" value="1"/>
</dbReference>
<feature type="transmembrane region" description="Helical" evidence="8">
    <location>
        <begin position="170"/>
        <end position="189"/>
    </location>
</feature>
<dbReference type="PANTHER" id="PTHR13929:SF0">
    <property type="entry name" value="UBIA PRENYLTRANSFERASE DOMAIN-CONTAINING PROTEIN 1"/>
    <property type="match status" value="1"/>
</dbReference>
<keyword evidence="6 8" id="KW-1133">Transmembrane helix</keyword>
<feature type="transmembrane region" description="Helical" evidence="8">
    <location>
        <begin position="271"/>
        <end position="294"/>
    </location>
</feature>
<sequence>MTPKQFLDLVEVRVVIPSVAPLMVGLAYSQWQYARINWLNAILLIIATVCVHLAVNTFNRYEDNKRQQNNSYLRETVSEATITDKQVLHVAVSLAVIAAIAGISVALLTDYVTWIIGIISFFIGYLYSAGPKPITNTPFGELVSGITMGYFIFVAQLYVNTQIQLSLAILWQWLIVSLPLVILIANIMFANNIADHQEDEENHRHTLVHYLGLSRSKVLYQGLVVLALIEIIVAIILKYAPLPMLVTLLLAPILIQNARTFTKRPIKEETFVLSIKNLVVLMLGMTITLVVAIMM</sequence>
<keyword evidence="5 8" id="KW-0812">Transmembrane</keyword>
<comment type="pathway">
    <text evidence="2">Quinol/quinone metabolism; menaquinone biosynthesis.</text>
</comment>
<keyword evidence="10" id="KW-1185">Reference proteome</keyword>
<evidence type="ECO:0000256" key="3">
    <source>
        <dbReference type="ARBA" id="ARBA00022428"/>
    </source>
</evidence>
<evidence type="ECO:0000256" key="2">
    <source>
        <dbReference type="ARBA" id="ARBA00004863"/>
    </source>
</evidence>
<evidence type="ECO:0000256" key="4">
    <source>
        <dbReference type="ARBA" id="ARBA00022679"/>
    </source>
</evidence>
<evidence type="ECO:0008006" key="11">
    <source>
        <dbReference type="Google" id="ProtNLM"/>
    </source>
</evidence>
<reference evidence="9 10" key="1">
    <citation type="journal article" date="2019" name="Appl. Microbiol. Biotechnol.">
        <title>Uncovering carbohydrate metabolism through a genotype-phenotype association study of 56 lactic acid bacteria genomes.</title>
        <authorList>
            <person name="Buron-Moles G."/>
            <person name="Chailyan A."/>
            <person name="Dolejs I."/>
            <person name="Forster J."/>
            <person name="Miks M.H."/>
        </authorList>
    </citation>
    <scope>NUCLEOTIDE SEQUENCE [LARGE SCALE GENOMIC DNA]</scope>
    <source>
        <strain evidence="9 10">ATCC 700006</strain>
    </source>
</reference>
<dbReference type="PIRSF" id="PIRSF005355">
    <property type="entry name" value="UBIAD1"/>
    <property type="match status" value="1"/>
</dbReference>
<feature type="transmembrane region" description="Helical" evidence="8">
    <location>
        <begin position="242"/>
        <end position="259"/>
    </location>
</feature>
<dbReference type="EMBL" id="PUFI01000007">
    <property type="protein sequence ID" value="TDG69111.1"/>
    <property type="molecule type" value="Genomic_DNA"/>
</dbReference>
<feature type="transmembrane region" description="Helical" evidence="8">
    <location>
        <begin position="87"/>
        <end position="105"/>
    </location>
</feature>
<feature type="transmembrane region" description="Helical" evidence="8">
    <location>
        <begin position="12"/>
        <end position="31"/>
    </location>
</feature>
<feature type="transmembrane region" description="Helical" evidence="8">
    <location>
        <begin position="37"/>
        <end position="58"/>
    </location>
</feature>
<keyword evidence="3" id="KW-0474">Menaquinone biosynthesis</keyword>
<dbReference type="STRING" id="907931.GCA_000165675_00693"/>
<dbReference type="GO" id="GO:0042371">
    <property type="term" value="P:vitamin K biosynthetic process"/>
    <property type="evidence" value="ECO:0007669"/>
    <property type="project" value="TreeGrafter"/>
</dbReference>